<keyword evidence="4" id="KW-1185">Reference proteome</keyword>
<dbReference type="AlphaFoldDB" id="A0A9X1RKW8"/>
<dbReference type="SUPFAM" id="SSF51735">
    <property type="entry name" value="NAD(P)-binding Rossmann-fold domains"/>
    <property type="match status" value="1"/>
</dbReference>
<comment type="similarity">
    <text evidence="1">Belongs to the short-chain dehydrogenases/reductases (SDR) family.</text>
</comment>
<evidence type="ECO:0000313" key="4">
    <source>
        <dbReference type="Proteomes" id="UP001139308"/>
    </source>
</evidence>
<gene>
    <name evidence="3" type="ORF">L5014_08060</name>
</gene>
<dbReference type="PROSITE" id="PS00061">
    <property type="entry name" value="ADH_SHORT"/>
    <property type="match status" value="1"/>
</dbReference>
<keyword evidence="3" id="KW-0560">Oxidoreductase</keyword>
<dbReference type="PRINTS" id="PR00080">
    <property type="entry name" value="SDRFAMILY"/>
</dbReference>
<evidence type="ECO:0000259" key="2">
    <source>
        <dbReference type="Pfam" id="PF02627"/>
    </source>
</evidence>
<dbReference type="CDD" id="cd05233">
    <property type="entry name" value="SDR_c"/>
    <property type="match status" value="1"/>
</dbReference>
<feature type="domain" description="Carboxymuconolactone decarboxylase-like" evidence="2">
    <location>
        <begin position="33"/>
        <end position="101"/>
    </location>
</feature>
<dbReference type="Pfam" id="PF13561">
    <property type="entry name" value="adh_short_C2"/>
    <property type="match status" value="1"/>
</dbReference>
<dbReference type="InterPro" id="IPR029032">
    <property type="entry name" value="AhpD-like"/>
</dbReference>
<dbReference type="InterPro" id="IPR020904">
    <property type="entry name" value="Sc_DH/Rdtase_CS"/>
</dbReference>
<organism evidence="3 4">
    <name type="scientific">Paraburkholderia tagetis</name>
    <dbReference type="NCBI Taxonomy" id="2913261"/>
    <lineage>
        <taxon>Bacteria</taxon>
        <taxon>Pseudomonadati</taxon>
        <taxon>Pseudomonadota</taxon>
        <taxon>Betaproteobacteria</taxon>
        <taxon>Burkholderiales</taxon>
        <taxon>Burkholderiaceae</taxon>
        <taxon>Paraburkholderia</taxon>
    </lineage>
</organism>
<dbReference type="Gene3D" id="1.20.1290.10">
    <property type="entry name" value="AhpD-like"/>
    <property type="match status" value="1"/>
</dbReference>
<dbReference type="FunFam" id="3.40.50.720:FF:000084">
    <property type="entry name" value="Short-chain dehydrogenase reductase"/>
    <property type="match status" value="1"/>
</dbReference>
<reference evidence="3" key="1">
    <citation type="submission" date="2022-01" db="EMBL/GenBank/DDBJ databases">
        <title>Genome sequence and assembly of Parabukholderia sp. RG36.</title>
        <authorList>
            <person name="Chhetri G."/>
        </authorList>
    </citation>
    <scope>NUCLEOTIDE SEQUENCE</scope>
    <source>
        <strain evidence="3">RG36</strain>
    </source>
</reference>
<dbReference type="GO" id="GO:0030497">
    <property type="term" value="P:fatty acid elongation"/>
    <property type="evidence" value="ECO:0007669"/>
    <property type="project" value="TreeGrafter"/>
</dbReference>
<comment type="caution">
    <text evidence="3">The sequence shown here is derived from an EMBL/GenBank/DDBJ whole genome shotgun (WGS) entry which is preliminary data.</text>
</comment>
<proteinExistence type="inferred from homology"/>
<dbReference type="RefSeq" id="WP_238463056.1">
    <property type="nucleotide sequence ID" value="NZ_JAKLJA010000004.1"/>
</dbReference>
<sequence>MEQSVEQKRIKQKFIAARGYWRPWTDTILKLHPDFLERYADYAGQPAGKGPLSPRMVELVYVALDASSAHMYGPGLSTHLKGALSAGATPFDVLDVLHLVSMQGLEAVYASTAILGQELGAQMPEDNPSAGMPIGEKFKAAHPVAASLIAGLAQFDAEYAQVVTDFVQSLLTKSSNRSKGKLMSNSENSLSWLGLSGRICVVTGGAGGIGSETAKHMAAAGAKVAILDRTREICHDVLNDILLAGGTAIAVGCDVSDAASVALAAETVLRELGPAEVLINNAGIGGGGRVALLDATLDEWQRLLSINLTGAFLCAQAFGAQMIDAGKGGTMVHVASIGADIAIPKGIAYSVSKAGVLMLSKQLCLELAQYGIRSNCVSPGLVRTPMSEAYYQDEGRLRARNEAVPSGRIATSNDIAEAILFLASDRSSYVNGEELLIDGGLSQVVMANIPRV</sequence>
<dbReference type="PRINTS" id="PR00081">
    <property type="entry name" value="GDHRDH"/>
</dbReference>
<dbReference type="EMBL" id="JAKLJA010000004">
    <property type="protein sequence ID" value="MCG5073318.1"/>
    <property type="molecule type" value="Genomic_DNA"/>
</dbReference>
<dbReference type="PANTHER" id="PTHR42760">
    <property type="entry name" value="SHORT-CHAIN DEHYDROGENASES/REDUCTASES FAMILY MEMBER"/>
    <property type="match status" value="1"/>
</dbReference>
<dbReference type="Proteomes" id="UP001139308">
    <property type="component" value="Unassembled WGS sequence"/>
</dbReference>
<name>A0A9X1RKW8_9BURK</name>
<dbReference type="GO" id="GO:0051920">
    <property type="term" value="F:peroxiredoxin activity"/>
    <property type="evidence" value="ECO:0007669"/>
    <property type="project" value="InterPro"/>
</dbReference>
<accession>A0A9X1RKW8</accession>
<dbReference type="InterPro" id="IPR003779">
    <property type="entry name" value="CMD-like"/>
</dbReference>
<protein>
    <submittedName>
        <fullName evidence="3">Glucose 1-dehydrogenase</fullName>
        <ecNumber evidence="3">1.1.1.47</ecNumber>
    </submittedName>
</protein>
<dbReference type="InterPro" id="IPR002347">
    <property type="entry name" value="SDR_fam"/>
</dbReference>
<dbReference type="Pfam" id="PF02627">
    <property type="entry name" value="CMD"/>
    <property type="match status" value="1"/>
</dbReference>
<evidence type="ECO:0000313" key="3">
    <source>
        <dbReference type="EMBL" id="MCG5073318.1"/>
    </source>
</evidence>
<evidence type="ECO:0000256" key="1">
    <source>
        <dbReference type="ARBA" id="ARBA00006484"/>
    </source>
</evidence>
<dbReference type="SUPFAM" id="SSF69118">
    <property type="entry name" value="AhpD-like"/>
    <property type="match status" value="1"/>
</dbReference>
<dbReference type="NCBIfam" id="NF005559">
    <property type="entry name" value="PRK07231.1"/>
    <property type="match status" value="1"/>
</dbReference>
<dbReference type="InterPro" id="IPR036291">
    <property type="entry name" value="NAD(P)-bd_dom_sf"/>
</dbReference>
<dbReference type="GO" id="GO:0047936">
    <property type="term" value="F:glucose 1-dehydrogenase [NAD(P)+] activity"/>
    <property type="evidence" value="ECO:0007669"/>
    <property type="project" value="UniProtKB-EC"/>
</dbReference>
<dbReference type="PANTHER" id="PTHR42760:SF123">
    <property type="entry name" value="OXIDOREDUCTASE"/>
    <property type="match status" value="1"/>
</dbReference>
<dbReference type="Gene3D" id="3.40.50.720">
    <property type="entry name" value="NAD(P)-binding Rossmann-like Domain"/>
    <property type="match status" value="1"/>
</dbReference>
<dbReference type="EC" id="1.1.1.47" evidence="3"/>